<dbReference type="OrthoDB" id="178079at2157"/>
<proteinExistence type="predicted"/>
<evidence type="ECO:0000313" key="2">
    <source>
        <dbReference type="Proteomes" id="UP000509241"/>
    </source>
</evidence>
<dbReference type="KEGG" id="haly:HYG82_14265"/>
<keyword evidence="2" id="KW-1185">Reference proteome</keyword>
<dbReference type="EMBL" id="CP058601">
    <property type="protein sequence ID" value="QLG49935.1"/>
    <property type="molecule type" value="Genomic_DNA"/>
</dbReference>
<accession>A0A7D5H912</accession>
<reference evidence="1 2" key="1">
    <citation type="submission" date="2020-07" db="EMBL/GenBank/DDBJ databases">
        <authorList>
            <person name="Cui H."/>
        </authorList>
    </citation>
    <scope>NUCLEOTIDE SEQUENCE [LARGE SCALE GENOMIC DNA]</scope>
    <source>
        <strain evidence="1 2">YPL8</strain>
    </source>
</reference>
<dbReference type="Proteomes" id="UP000509241">
    <property type="component" value="Chromosome"/>
</dbReference>
<name>A0A7D5H912_9EURY</name>
<dbReference type="AlphaFoldDB" id="A0A7D5H912"/>
<gene>
    <name evidence="1" type="ORF">HYG82_14265</name>
</gene>
<dbReference type="GeneID" id="56034478"/>
<organism evidence="1 2">
    <name type="scientific">Natrinema halophilum</name>
    <dbReference type="NCBI Taxonomy" id="1699371"/>
    <lineage>
        <taxon>Archaea</taxon>
        <taxon>Methanobacteriati</taxon>
        <taxon>Methanobacteriota</taxon>
        <taxon>Stenosarchaea group</taxon>
        <taxon>Halobacteria</taxon>
        <taxon>Halobacteriales</taxon>
        <taxon>Natrialbaceae</taxon>
        <taxon>Natrinema</taxon>
    </lineage>
</organism>
<evidence type="ECO:0000313" key="1">
    <source>
        <dbReference type="EMBL" id="QLG49935.1"/>
    </source>
</evidence>
<sequence>MPVTALLGTEPTRSMTVRSTVSAAQREFDRGNWVRGLLLLGLLVLVRMVSVVDLPARGTGSWRRGE</sequence>
<protein>
    <submittedName>
        <fullName evidence="1">Uncharacterized protein</fullName>
    </submittedName>
</protein>
<dbReference type="RefSeq" id="WP_179261957.1">
    <property type="nucleotide sequence ID" value="NZ_CP058601.1"/>
</dbReference>